<name>A0A498CRH4_9FIRM</name>
<dbReference type="PANTHER" id="PTHR42967:SF1">
    <property type="entry name" value="MBL FOLD METALLO-HYDROLASE"/>
    <property type="match status" value="1"/>
</dbReference>
<keyword evidence="2" id="KW-1185">Reference proteome</keyword>
<dbReference type="Gene3D" id="3.60.15.10">
    <property type="entry name" value="Ribonuclease Z/Hydroxyacylglutathione hydrolase-like"/>
    <property type="match status" value="1"/>
</dbReference>
<reference evidence="1 2" key="1">
    <citation type="submission" date="2018-10" db="EMBL/GenBank/DDBJ databases">
        <title>Anaerotruncus faecis sp. nov., isolated from human feces.</title>
        <authorList>
            <person name="Wang Y.-J."/>
        </authorList>
    </citation>
    <scope>NUCLEOTIDE SEQUENCE [LARGE SCALE GENOMIC DNA]</scope>
    <source>
        <strain evidence="1 2">22A2-44</strain>
    </source>
</reference>
<dbReference type="GO" id="GO:0016787">
    <property type="term" value="F:hydrolase activity"/>
    <property type="evidence" value="ECO:0007669"/>
    <property type="project" value="UniProtKB-KW"/>
</dbReference>
<dbReference type="AlphaFoldDB" id="A0A498CRH4"/>
<evidence type="ECO:0000313" key="1">
    <source>
        <dbReference type="EMBL" id="RLL11583.1"/>
    </source>
</evidence>
<dbReference type="SUPFAM" id="SSF56281">
    <property type="entry name" value="Metallo-hydrolase/oxidoreductase"/>
    <property type="match status" value="1"/>
</dbReference>
<dbReference type="Proteomes" id="UP000276301">
    <property type="component" value="Unassembled WGS sequence"/>
</dbReference>
<evidence type="ECO:0000313" key="2">
    <source>
        <dbReference type="Proteomes" id="UP000276301"/>
    </source>
</evidence>
<comment type="caution">
    <text evidence="1">The sequence shown here is derived from an EMBL/GenBank/DDBJ whole genome shotgun (WGS) entry which is preliminary data.</text>
</comment>
<protein>
    <submittedName>
        <fullName evidence="1">MBL fold metallo-hydrolase</fullName>
    </submittedName>
</protein>
<dbReference type="InterPro" id="IPR036866">
    <property type="entry name" value="RibonucZ/Hydroxyglut_hydro"/>
</dbReference>
<accession>A0A498CRH4</accession>
<dbReference type="EMBL" id="RCHT01000008">
    <property type="protein sequence ID" value="RLL11583.1"/>
    <property type="molecule type" value="Genomic_DNA"/>
</dbReference>
<dbReference type="PANTHER" id="PTHR42967">
    <property type="entry name" value="METAL DEPENDENT HYDROLASE"/>
    <property type="match status" value="1"/>
</dbReference>
<keyword evidence="1" id="KW-0378">Hydrolase</keyword>
<dbReference type="RefSeq" id="WP_121586690.1">
    <property type="nucleotide sequence ID" value="NZ_RCHT01000008.1"/>
</dbReference>
<sequence>MEVRYLFHSGFAVDTGAHLLIFDYYKDTPRGGKLADGVIDLAEISGRDVVVFASHSHDDHYSPVIFGWRGALPRVRYVLSDDIRTREEAFRIGPGETLDLGDLSVRALRSTDAGAAFLVRTDGKTIFHAGDLNWWHWNGETDSYNTRMARDYRREIDTLRGEKIDLAFLPVDPRLEDKYLWGIDYFMRAAGADMAVPMHLWEQYGLIGRLRAEETAAPYRARIAGYSRRGERVSL</sequence>
<gene>
    <name evidence="1" type="ORF">D4A47_06685</name>
</gene>
<proteinExistence type="predicted"/>
<organism evidence="1 2">
    <name type="scientific">Anaerotruncus massiliensis</name>
    <name type="common">ex Liu et al. 2021</name>
    <dbReference type="NCBI Taxonomy" id="2321404"/>
    <lineage>
        <taxon>Bacteria</taxon>
        <taxon>Bacillati</taxon>
        <taxon>Bacillota</taxon>
        <taxon>Clostridia</taxon>
        <taxon>Eubacteriales</taxon>
        <taxon>Oscillospiraceae</taxon>
        <taxon>Anaerotruncus</taxon>
    </lineage>
</organism>